<keyword evidence="4" id="KW-1185">Reference proteome</keyword>
<dbReference type="PhylomeDB" id="A7TGD4"/>
<dbReference type="PANTHER" id="PTHR28626">
    <property type="entry name" value="SRR1-LIKE PROTEIN"/>
    <property type="match status" value="1"/>
</dbReference>
<dbReference type="FunCoup" id="A7TGD4">
    <property type="interactions" value="80"/>
</dbReference>
<evidence type="ECO:0000259" key="2">
    <source>
        <dbReference type="Pfam" id="PF07985"/>
    </source>
</evidence>
<dbReference type="Proteomes" id="UP000000267">
    <property type="component" value="Unassembled WGS sequence"/>
</dbReference>
<dbReference type="PANTHER" id="PTHR28626:SF3">
    <property type="entry name" value="SRR1-LIKE PROTEIN"/>
    <property type="match status" value="1"/>
</dbReference>
<organism evidence="4">
    <name type="scientific">Vanderwaltozyma polyspora (strain ATCC 22028 / DSM 70294 / BCRC 21397 / CBS 2163 / NBRC 10782 / NRRL Y-8283 / UCD 57-17)</name>
    <name type="common">Kluyveromyces polysporus</name>
    <dbReference type="NCBI Taxonomy" id="436907"/>
    <lineage>
        <taxon>Eukaryota</taxon>
        <taxon>Fungi</taxon>
        <taxon>Dikarya</taxon>
        <taxon>Ascomycota</taxon>
        <taxon>Saccharomycotina</taxon>
        <taxon>Saccharomycetes</taxon>
        <taxon>Saccharomycetales</taxon>
        <taxon>Saccharomycetaceae</taxon>
        <taxon>Vanderwaltozyma</taxon>
    </lineage>
</organism>
<dbReference type="GO" id="GO:0007017">
    <property type="term" value="P:microtubule-based process"/>
    <property type="evidence" value="ECO:0007669"/>
    <property type="project" value="EnsemblFungi"/>
</dbReference>
<dbReference type="AlphaFoldDB" id="A7TGD4"/>
<dbReference type="InterPro" id="IPR012942">
    <property type="entry name" value="SRR1-like"/>
</dbReference>
<dbReference type="GO" id="GO:0005737">
    <property type="term" value="C:cytoplasm"/>
    <property type="evidence" value="ECO:0007669"/>
    <property type="project" value="TreeGrafter"/>
</dbReference>
<gene>
    <name evidence="3" type="ORF">Kpol_1055p61</name>
</gene>
<dbReference type="GeneID" id="5547014"/>
<dbReference type="InterPro" id="IPR040044">
    <property type="entry name" value="SRR1L"/>
</dbReference>
<dbReference type="KEGG" id="vpo:Kpol_1055p61"/>
<dbReference type="OrthoDB" id="551431at2759"/>
<accession>A7TGD4</accession>
<dbReference type="OMA" id="THIRCLA"/>
<protein>
    <recommendedName>
        <fullName evidence="2">SRR1-like domain-containing protein</fullName>
    </recommendedName>
</protein>
<reference evidence="3 4" key="1">
    <citation type="journal article" date="2007" name="Proc. Natl. Acad. Sci. U.S.A.">
        <title>Independent sorting-out of thousands of duplicated gene pairs in two yeast species descended from a whole-genome duplication.</title>
        <authorList>
            <person name="Scannell D.R."/>
            <person name="Frank A.C."/>
            <person name="Conant G.C."/>
            <person name="Byrne K.P."/>
            <person name="Woolfit M."/>
            <person name="Wolfe K.H."/>
        </authorList>
    </citation>
    <scope>NUCLEOTIDE SEQUENCE [LARGE SCALE GENOMIC DNA]</scope>
    <source>
        <strain evidence="4">ATCC 22028 / DSM 70294 / BCRC 21397 / CBS 2163 / NBRC 10782 / NRRL Y-8283 / UCD 57-17</strain>
    </source>
</reference>
<name>A7TGD4_VANPO</name>
<dbReference type="Pfam" id="PF07985">
    <property type="entry name" value="SRR1"/>
    <property type="match status" value="1"/>
</dbReference>
<sequence length="275" mass="31833">MSLSDEKGALKGKKVGKGVKPFEIQLQECRDVIRESVMFKEVTGKIKEFNGIDRVRCLAIGDFQEDFPARYQLAFLLECLNWLREELASDLQVSIYDPVFSPENLKYLESLGPCWSIDSDPPADWKDHTNTTLFFLPHAPLDLTETVIVQEHPKLWLANNLIQHTDRYTKSQLFEKYPTLSKLVHILSENESAALIENKNKDNKNDDDEGFTTFTSKKKKRSRNKNVYREPVIDYDSIDSYFKTCRLLTTFDNGTQLKNSPWNHSFSDLAFHVIE</sequence>
<dbReference type="RefSeq" id="XP_001646562.1">
    <property type="nucleotide sequence ID" value="XM_001646512.1"/>
</dbReference>
<dbReference type="GO" id="GO:0005634">
    <property type="term" value="C:nucleus"/>
    <property type="evidence" value="ECO:0007669"/>
    <property type="project" value="TreeGrafter"/>
</dbReference>
<evidence type="ECO:0000256" key="1">
    <source>
        <dbReference type="ARBA" id="ARBA00009856"/>
    </source>
</evidence>
<dbReference type="HOGENOM" id="CLU_084828_0_0_1"/>
<evidence type="ECO:0000313" key="4">
    <source>
        <dbReference type="Proteomes" id="UP000000267"/>
    </source>
</evidence>
<proteinExistence type="inferred from homology"/>
<dbReference type="EMBL" id="DS480386">
    <property type="protein sequence ID" value="EDO18704.1"/>
    <property type="molecule type" value="Genomic_DNA"/>
</dbReference>
<dbReference type="eggNOG" id="KOG3131">
    <property type="taxonomic scope" value="Eukaryota"/>
</dbReference>
<dbReference type="InParanoid" id="A7TGD4"/>
<comment type="similarity">
    <text evidence="1">Belongs to the SRR1 family.</text>
</comment>
<evidence type="ECO:0000313" key="3">
    <source>
        <dbReference type="EMBL" id="EDO18704.1"/>
    </source>
</evidence>
<feature type="domain" description="SRR1-like" evidence="2">
    <location>
        <begin position="46"/>
        <end position="272"/>
    </location>
</feature>